<evidence type="ECO:0000313" key="1">
    <source>
        <dbReference type="EMBL" id="KSZ56313.1"/>
    </source>
</evidence>
<sequence>MCCSIIEKGQCPMQFLELRRRNTELLDHGDRDFLGFVPQGSTLGSEIDDQLTFVYTTARTSYQL</sequence>
<reference evidence="1 2" key="2">
    <citation type="journal article" date="2016" name="Genome Announc.">
        <title>Draft Genome Sequence of a Versatile Hydrocarbon-Degrading Bacterium, Rhodococcus pyridinivorans Strain KG-16, Collected from Oil Fields in India.</title>
        <authorList>
            <person name="Aggarwal R.K."/>
            <person name="Dawar C."/>
            <person name="Phanindranath R."/>
            <person name="Mutnuri L."/>
            <person name="Dayal A.M."/>
        </authorList>
    </citation>
    <scope>NUCLEOTIDE SEQUENCE [LARGE SCALE GENOMIC DNA]</scope>
    <source>
        <strain evidence="1 2">KG-16</strain>
    </source>
</reference>
<accession>A0A0V9UEA2</accession>
<evidence type="ECO:0000313" key="2">
    <source>
        <dbReference type="Proteomes" id="UP000053060"/>
    </source>
</evidence>
<name>A0A0V9UEA2_9NOCA</name>
<proteinExistence type="predicted"/>
<dbReference type="EMBL" id="AZXY01000017">
    <property type="protein sequence ID" value="KSZ56313.1"/>
    <property type="molecule type" value="Genomic_DNA"/>
</dbReference>
<dbReference type="AlphaFoldDB" id="A0A0V9UEA2"/>
<organism evidence="1 2">
    <name type="scientific">Rhodococcus pyridinivorans KG-16</name>
    <dbReference type="NCBI Taxonomy" id="1441730"/>
    <lineage>
        <taxon>Bacteria</taxon>
        <taxon>Bacillati</taxon>
        <taxon>Actinomycetota</taxon>
        <taxon>Actinomycetes</taxon>
        <taxon>Mycobacteriales</taxon>
        <taxon>Nocardiaceae</taxon>
        <taxon>Rhodococcus</taxon>
    </lineage>
</organism>
<gene>
    <name evidence="1" type="ORF">Z045_23650</name>
</gene>
<comment type="caution">
    <text evidence="1">The sequence shown here is derived from an EMBL/GenBank/DDBJ whole genome shotgun (WGS) entry which is preliminary data.</text>
</comment>
<dbReference type="Proteomes" id="UP000053060">
    <property type="component" value="Unassembled WGS sequence"/>
</dbReference>
<protein>
    <submittedName>
        <fullName evidence="1">Uncharacterized protein</fullName>
    </submittedName>
</protein>
<reference evidence="2" key="1">
    <citation type="submission" date="2015-01" db="EMBL/GenBank/DDBJ databases">
        <title>Draft genome sequence of Rhodococcus pyridinivorans strain KG-16, a hydrocarbon-degrading bacterium.</title>
        <authorList>
            <person name="Aggarwal R.K."/>
            <person name="Dawar C."/>
        </authorList>
    </citation>
    <scope>NUCLEOTIDE SEQUENCE [LARGE SCALE GENOMIC DNA]</scope>
    <source>
        <strain evidence="2">KG-16</strain>
    </source>
</reference>